<organism evidence="3 4">
    <name type="scientific">Mesonia maritima</name>
    <dbReference type="NCBI Taxonomy" id="1793873"/>
    <lineage>
        <taxon>Bacteria</taxon>
        <taxon>Pseudomonadati</taxon>
        <taxon>Bacteroidota</taxon>
        <taxon>Flavobacteriia</taxon>
        <taxon>Flavobacteriales</taxon>
        <taxon>Flavobacteriaceae</taxon>
        <taxon>Mesonia</taxon>
    </lineage>
</organism>
<dbReference type="InterPro" id="IPR002933">
    <property type="entry name" value="Peptidase_M20"/>
</dbReference>
<dbReference type="EMBL" id="JAVDQA010000010">
    <property type="protein sequence ID" value="MDR6302048.1"/>
    <property type="molecule type" value="Genomic_DNA"/>
</dbReference>
<dbReference type="Gene3D" id="3.40.630.10">
    <property type="entry name" value="Zn peptidases"/>
    <property type="match status" value="1"/>
</dbReference>
<dbReference type="InterPro" id="IPR011650">
    <property type="entry name" value="Peptidase_M20_dimer"/>
</dbReference>
<dbReference type="Gene3D" id="3.30.70.360">
    <property type="match status" value="1"/>
</dbReference>
<feature type="domain" description="Peptidase M20 dimerisation" evidence="2">
    <location>
        <begin position="176"/>
        <end position="274"/>
    </location>
</feature>
<evidence type="ECO:0000259" key="2">
    <source>
        <dbReference type="Pfam" id="PF07687"/>
    </source>
</evidence>
<keyword evidence="4" id="KW-1185">Reference proteome</keyword>
<dbReference type="PIRSF" id="PIRSF005962">
    <property type="entry name" value="Pept_M20D_amidohydro"/>
    <property type="match status" value="1"/>
</dbReference>
<reference evidence="3 4" key="1">
    <citation type="submission" date="2023-07" db="EMBL/GenBank/DDBJ databases">
        <title>Genomic Encyclopedia of Type Strains, Phase IV (KMG-IV): sequencing the most valuable type-strain genomes for metagenomic binning, comparative biology and taxonomic classification.</title>
        <authorList>
            <person name="Goeker M."/>
        </authorList>
    </citation>
    <scope>NUCLEOTIDE SEQUENCE [LARGE SCALE GENOMIC DNA]</scope>
    <source>
        <strain evidence="3 4">DSM 102814</strain>
    </source>
</reference>
<evidence type="ECO:0000313" key="3">
    <source>
        <dbReference type="EMBL" id="MDR6302048.1"/>
    </source>
</evidence>
<dbReference type="InterPro" id="IPR036264">
    <property type="entry name" value="Bact_exopeptidase_dim_dom"/>
</dbReference>
<dbReference type="SUPFAM" id="SSF55031">
    <property type="entry name" value="Bacterial exopeptidase dimerisation domain"/>
    <property type="match status" value="1"/>
</dbReference>
<comment type="caution">
    <text evidence="3">The sequence shown here is derived from an EMBL/GenBank/DDBJ whole genome shotgun (WGS) entry which is preliminary data.</text>
</comment>
<sequence>MHFKEIRHYLHQHPELSGEEKNTSSYLLNQLKKIENCTVHQGFSEHSLLAELNFKKPGKTILFRAELDSLPIAEKNEFSYASKAENISHKCGHDGHMTMLLFLAKKLEQEPISSGKVLLLFQSSEETGEGAQRILASKKLEEFSIDFAFSLHNVPGYKKSSIITKAGSFTPSVESVDIQLTGKTSHAGMPEKGINPALAVSEIIQYLNEIDCKKTTDKNYFLATPIQVKMGKPAYGTSAGEALISYTFRTWKHDNFITKKEALIGAINTISKKHELYIQWNWKESFQANYNAEEAFNMIKEAAKEIQLNFIEKEMPFSWGEDFGSFTQKYKGAMFGLGAGENCPELHNPDYDFPDEIAENGVNLFYSLAKKALS</sequence>
<dbReference type="PANTHER" id="PTHR11014:SF169">
    <property type="entry name" value="CLAN MH, FAMILY M20, PEPTIDASE T-LIKE METALLOPEPTIDASE"/>
    <property type="match status" value="1"/>
</dbReference>
<dbReference type="SUPFAM" id="SSF53187">
    <property type="entry name" value="Zn-dependent exopeptidases"/>
    <property type="match status" value="1"/>
</dbReference>
<gene>
    <name evidence="3" type="ORF">GGR31_002725</name>
</gene>
<dbReference type="Proteomes" id="UP001257659">
    <property type="component" value="Unassembled WGS sequence"/>
</dbReference>
<evidence type="ECO:0000313" key="4">
    <source>
        <dbReference type="Proteomes" id="UP001257659"/>
    </source>
</evidence>
<keyword evidence="1" id="KW-0378">Hydrolase</keyword>
<dbReference type="Pfam" id="PF01546">
    <property type="entry name" value="Peptidase_M20"/>
    <property type="match status" value="1"/>
</dbReference>
<proteinExistence type="predicted"/>
<evidence type="ECO:0000256" key="1">
    <source>
        <dbReference type="ARBA" id="ARBA00022801"/>
    </source>
</evidence>
<name>A0ABU1K8X3_9FLAO</name>
<dbReference type="Pfam" id="PF07687">
    <property type="entry name" value="M20_dimer"/>
    <property type="match status" value="1"/>
</dbReference>
<accession>A0ABU1K8X3</accession>
<dbReference type="RefSeq" id="WP_309730201.1">
    <property type="nucleotide sequence ID" value="NZ_JAVDQA010000010.1"/>
</dbReference>
<dbReference type="InterPro" id="IPR017439">
    <property type="entry name" value="Amidohydrolase"/>
</dbReference>
<protein>
    <submittedName>
        <fullName evidence="3">Amidohydrolase</fullName>
    </submittedName>
</protein>
<dbReference type="NCBIfam" id="TIGR01891">
    <property type="entry name" value="amidohydrolases"/>
    <property type="match status" value="1"/>
</dbReference>
<dbReference type="PANTHER" id="PTHR11014">
    <property type="entry name" value="PEPTIDASE M20 FAMILY MEMBER"/>
    <property type="match status" value="1"/>
</dbReference>